<comment type="caution">
    <text evidence="2">The sequence shown here is derived from an EMBL/GenBank/DDBJ whole genome shotgun (WGS) entry which is preliminary data.</text>
</comment>
<sequence>MGDHLMTESQVRSSSTDGPVGLPPSLPERQGTGRETGNHIAHIFRALQQLQTRVSASPASSFYPLNSTTLEDGAAAWLCSRLDLLWESGATSAATRPPAEVSATATMPVHPRTLLILQLLALEALRRERRRGDFVMCALSRSSESTAASALRVPSGAANSLTASTAFSSPRLVPSCYDNIPFEMSGLPVVRRWLWQRAAALPSVQAVTTSPYGDLSALMTEWATLALPAWLESSEETRWRHERDEARCLVHEIAAAAVACRLISPVEEAQEVGGLAVTVPDLGQQSATGAADTVVANGGGSLNSSKVASTPELKDAQDEAVTATSLPGPLLTPTANGVSSLHRRVLKLGVAAAVSPPTARLVDPASIADAVAVVCLPIRPQESEEEEKKSVEEPPNASDIVSPPTMTSLSQYRAVRTPALSSATAVGTDDSDVCGEKKLTMQLLRSGGTAAPREAATTAANVRTEPSRCTAASDLGARVATRVPMLISDEDATNEDAKAREPVVEASNITQDGIAPVSPTSEARENTDARVGSRLCRWRRLAPVVLDAPPGSEAAQNVCTVLEGLGFVTAGEGELVDKSFVELTSSCGSTTSTDELLKQSKMSASPRIDERRAREPKPRCPLGRLPPLLAAHAWLANTSLRSSWIAHIITMPTSERSLARGDDGSEPSLEEAAAVVPRVLQAAPPPAPAPSPSLLVFCCSDSPPRLPLPAASPALPCIALADHRVYEMLGELLWCAYPSTTAFLISFEERLHEYLCYPLAGVSAATTAAVTTTGRALRQAFPQLEQERAMADCRAAHALRPLTMPMWKVYLELRYGKTHLRQPSNPYPSPSRVATATKAAASFTGAGQHVDSSAAASDAAAAAARLRAGGPFGAEKRKARTHLPDDEAVPQPAMASAPASAAMRACTPLAPFAAAAVAASSSATASTTIYAAVMDVAAMVFLSELRRSGAIAMTEKAMSAMHAVRERHARCGAGALQKSAQQRADASGENAESDVRVESYVDAEGVRRWASAAVGAANACLKDAEGVSGESVSSLQALLEGIVESDAALHIYACRRLGPLSVLPADTSTSNAPESQGNGGGEKASAAARLWLALVTVLSLGESATAQYVRGVLIPPASLPSVPSFHSPAAEAGVGAAAEAIGAPSPAARTSLAPFTMPTLFRSTLEDLYHEESAVIAAAVAGSDHSPPRQSSSLPLCAPVFLKHEEDPASGATGNCRVSPGSMASATLATEDTLVLSAAVALRHPRVILRQLHFLWQLSSCENHDANVTRAGDSSPRPGTLKFPMPAPPSTRRTAASSPRTVGAVNHPTTARNASENRAPSCKDEFTARITSLVECVQLASLAGLPPPLAASLTPTRLCSGAVPAENDESALGRDGSAASTGECSTAISASAAAVAPLQQQCDTPAFPPFLPPPGADTASTVTTPAAAIRLRLQLSSKPSLSSSVRAAAGASKNRCTDGVKRLRELHEIDESDVGVTERAVPLSAGDAAARSWRPAKSHRADGVATRSLLLKPHSCTRAPPPPPPLESLAEVHVRWADEARRGAVSTRLSLTPSATASSPGAASGGEAASSMPALLLSVVADTLWDVLQDIHAQVPGVALSSARVPCGDGSAPVSDPSAATFAASAVLARGDEAKTGGAAVGRTLLRLCVSPAFRALQRLWQAMGPPTLPERDVMVSLETGAPPCTGGEAGGRARLNVVLPATASSGLAPAVDLRVYNTLTASLRGVVCIVLGYAVHEGLKAICCRWCALCNADKDVAVVAGCTAALSATAPHPPRTLFLSLCESYAWLAGQLRALYENVLQPLNRVLRVSAPAMDGMEPVRDLGEFDVVRGGRHLTAAPISSPLRQPSATHAGSLTTAAWLSYRPLGLVLLPALMRQLETTICRCPPGNCAVGSGGRQCLEAQGAWAQVKAALQRAGVQL</sequence>
<name>A0A836HW53_9TRYP</name>
<dbReference type="KEGG" id="loi:92361863"/>
<evidence type="ECO:0000313" key="2">
    <source>
        <dbReference type="EMBL" id="KAG5485366.1"/>
    </source>
</evidence>
<reference evidence="3" key="1">
    <citation type="journal article" date="2021" name="Microbiol. Resour. Announc.">
        <title>LGAAP: Leishmaniinae Genome Assembly and Annotation Pipeline.</title>
        <authorList>
            <person name="Almutairi H."/>
            <person name="Urbaniak M.D."/>
            <person name="Bates M.D."/>
            <person name="Jariyapan N."/>
            <person name="Kwakye-Nuako G."/>
            <person name="Thomaz-Soccol V."/>
            <person name="Al-Salem W.S."/>
            <person name="Dillon R.J."/>
            <person name="Bates P.A."/>
            <person name="Gatherer D."/>
        </authorList>
    </citation>
    <scope>NUCLEOTIDE SEQUENCE [LARGE SCALE GENOMIC DNA]</scope>
</reference>
<feature type="compositionally biased region" description="Polar residues" evidence="1">
    <location>
        <begin position="1291"/>
        <end position="1300"/>
    </location>
</feature>
<dbReference type="Proteomes" id="UP000674143">
    <property type="component" value="Unassembled WGS sequence"/>
</dbReference>
<organism evidence="2 3">
    <name type="scientific">Leishmania orientalis</name>
    <dbReference type="NCBI Taxonomy" id="2249476"/>
    <lineage>
        <taxon>Eukaryota</taxon>
        <taxon>Discoba</taxon>
        <taxon>Euglenozoa</taxon>
        <taxon>Kinetoplastea</taxon>
        <taxon>Metakinetoplastina</taxon>
        <taxon>Trypanosomatida</taxon>
        <taxon>Trypanosomatidae</taxon>
        <taxon>Leishmaniinae</taxon>
        <taxon>Leishmania</taxon>
    </lineage>
</organism>
<proteinExistence type="predicted"/>
<protein>
    <submittedName>
        <fullName evidence="2">Uncharacterized protein</fullName>
    </submittedName>
</protein>
<feature type="region of interest" description="Disordered" evidence="1">
    <location>
        <begin position="1"/>
        <end position="34"/>
    </location>
</feature>
<feature type="region of interest" description="Disordered" evidence="1">
    <location>
        <begin position="302"/>
        <end position="333"/>
    </location>
</feature>
<feature type="compositionally biased region" description="Polar residues" evidence="1">
    <location>
        <begin position="1307"/>
        <end position="1318"/>
    </location>
</feature>
<dbReference type="RefSeq" id="XP_067065103.1">
    <property type="nucleotide sequence ID" value="XM_067207929.1"/>
</dbReference>
<feature type="compositionally biased region" description="Polar residues" evidence="1">
    <location>
        <begin position="7"/>
        <end position="17"/>
    </location>
</feature>
<dbReference type="GeneID" id="92361863"/>
<dbReference type="EMBL" id="JAFHLR010000011">
    <property type="protein sequence ID" value="KAG5485366.1"/>
    <property type="molecule type" value="Genomic_DNA"/>
</dbReference>
<reference evidence="3" key="2">
    <citation type="journal article" date="2021" name="Sci. Data">
        <title>Chromosome-scale genome sequencing, assembly and annotation of six genomes from subfamily Leishmaniinae.</title>
        <authorList>
            <person name="Almutairi H."/>
            <person name="Urbaniak M.D."/>
            <person name="Bates M.D."/>
            <person name="Jariyapan N."/>
            <person name="Kwakye-Nuako G."/>
            <person name="Thomaz Soccol V."/>
            <person name="Al-Salem W.S."/>
            <person name="Dillon R.J."/>
            <person name="Bates P.A."/>
            <person name="Gatherer D."/>
        </authorList>
    </citation>
    <scope>NUCLEOTIDE SEQUENCE [LARGE SCALE GENOMIC DNA]</scope>
</reference>
<gene>
    <name evidence="2" type="ORF">LSCM4_06002</name>
</gene>
<keyword evidence="3" id="KW-1185">Reference proteome</keyword>
<feature type="region of interest" description="Disordered" evidence="1">
    <location>
        <begin position="1269"/>
        <end position="1320"/>
    </location>
</feature>
<evidence type="ECO:0000256" key="1">
    <source>
        <dbReference type="SAM" id="MobiDB-lite"/>
    </source>
</evidence>
<feature type="region of interest" description="Disordered" evidence="1">
    <location>
        <begin position="1546"/>
        <end position="1567"/>
    </location>
</feature>
<feature type="region of interest" description="Disordered" evidence="1">
    <location>
        <begin position="382"/>
        <end position="404"/>
    </location>
</feature>
<feature type="compositionally biased region" description="Basic and acidic residues" evidence="1">
    <location>
        <begin position="607"/>
        <end position="618"/>
    </location>
</feature>
<feature type="region of interest" description="Disordered" evidence="1">
    <location>
        <begin position="590"/>
        <end position="620"/>
    </location>
</feature>
<accession>A0A836HW53</accession>
<evidence type="ECO:0000313" key="3">
    <source>
        <dbReference type="Proteomes" id="UP000674143"/>
    </source>
</evidence>